<dbReference type="GO" id="GO:0005829">
    <property type="term" value="C:cytosol"/>
    <property type="evidence" value="ECO:0007669"/>
    <property type="project" value="TreeGrafter"/>
</dbReference>
<proteinExistence type="predicted"/>
<evidence type="ECO:0008006" key="3">
    <source>
        <dbReference type="Google" id="ProtNLM"/>
    </source>
</evidence>
<dbReference type="Gene3D" id="1.10.150.520">
    <property type="match status" value="1"/>
</dbReference>
<dbReference type="Gene3D" id="3.40.50.1000">
    <property type="entry name" value="HAD superfamily/HAD-like"/>
    <property type="match status" value="1"/>
</dbReference>
<name>A0A0G0B7D5_9BACT</name>
<evidence type="ECO:0000313" key="1">
    <source>
        <dbReference type="EMBL" id="KKP65259.1"/>
    </source>
</evidence>
<sequence>MFEKGINNSEDIKNKLEQGELESVIFDLDSTLVDTGKYYRDWMKDSTRAFLEESGIEYEETDIHQIYMYGVQIHRDAGQPLLITSYVIGGIIQYLKERGREDIEKVTPYIEQYLSEFYKNSPEIEDGTLEVLYELKQKGIIFGIYSHAQQDWTEIKIRKIQLEYFDRYHEEIEIPFFTTAIDMKKDCQGWIDASNFFGFNLEKTLVVGDSMNSDIEPAKEAGCTNLVHISINEQYSNDKMVTGIKGIKQLLEHL</sequence>
<dbReference type="InterPro" id="IPR050155">
    <property type="entry name" value="HAD-like_hydrolase_sf"/>
</dbReference>
<dbReference type="AlphaFoldDB" id="A0A0G0B7D5"/>
<accession>A0A0G0B7D5</accession>
<organism evidence="1 2">
    <name type="scientific">candidate division WS6 bacterium GW2011_GWE1_34_7</name>
    <dbReference type="NCBI Taxonomy" id="1619093"/>
    <lineage>
        <taxon>Bacteria</taxon>
        <taxon>Candidatus Dojkabacteria</taxon>
    </lineage>
</organism>
<dbReference type="InterPro" id="IPR036412">
    <property type="entry name" value="HAD-like_sf"/>
</dbReference>
<dbReference type="EMBL" id="LBPV01000028">
    <property type="protein sequence ID" value="KKP65259.1"/>
    <property type="molecule type" value="Genomic_DNA"/>
</dbReference>
<dbReference type="SFLD" id="SFLDS00003">
    <property type="entry name" value="Haloacid_Dehalogenase"/>
    <property type="match status" value="1"/>
</dbReference>
<dbReference type="GO" id="GO:0008967">
    <property type="term" value="F:phosphoglycolate phosphatase activity"/>
    <property type="evidence" value="ECO:0007669"/>
    <property type="project" value="TreeGrafter"/>
</dbReference>
<dbReference type="SUPFAM" id="SSF56784">
    <property type="entry name" value="HAD-like"/>
    <property type="match status" value="1"/>
</dbReference>
<evidence type="ECO:0000313" key="2">
    <source>
        <dbReference type="Proteomes" id="UP000033866"/>
    </source>
</evidence>
<dbReference type="CDD" id="cd01427">
    <property type="entry name" value="HAD_like"/>
    <property type="match status" value="1"/>
</dbReference>
<dbReference type="GO" id="GO:0006281">
    <property type="term" value="P:DNA repair"/>
    <property type="evidence" value="ECO:0007669"/>
    <property type="project" value="TreeGrafter"/>
</dbReference>
<dbReference type="Pfam" id="PF00702">
    <property type="entry name" value="Hydrolase"/>
    <property type="match status" value="1"/>
</dbReference>
<dbReference type="SFLD" id="SFLDG01129">
    <property type="entry name" value="C1.5:_HAD__Beta-PGM__Phosphata"/>
    <property type="match status" value="1"/>
</dbReference>
<dbReference type="PANTHER" id="PTHR43434:SF1">
    <property type="entry name" value="PHOSPHOGLYCOLATE PHOSPHATASE"/>
    <property type="match status" value="1"/>
</dbReference>
<comment type="caution">
    <text evidence="1">The sequence shown here is derived from an EMBL/GenBank/DDBJ whole genome shotgun (WGS) entry which is preliminary data.</text>
</comment>
<dbReference type="InterPro" id="IPR023214">
    <property type="entry name" value="HAD_sf"/>
</dbReference>
<dbReference type="PANTHER" id="PTHR43434">
    <property type="entry name" value="PHOSPHOGLYCOLATE PHOSPHATASE"/>
    <property type="match status" value="1"/>
</dbReference>
<gene>
    <name evidence="1" type="ORF">UR61_C0028G0004</name>
</gene>
<protein>
    <recommendedName>
        <fullName evidence="3">Haloacid dehalogenase domain protein hydrolase</fullName>
    </recommendedName>
</protein>
<reference evidence="1 2" key="1">
    <citation type="journal article" date="2015" name="Nature">
        <title>rRNA introns, odd ribosomes, and small enigmatic genomes across a large radiation of phyla.</title>
        <authorList>
            <person name="Brown C.T."/>
            <person name="Hug L.A."/>
            <person name="Thomas B.C."/>
            <person name="Sharon I."/>
            <person name="Castelle C.J."/>
            <person name="Singh A."/>
            <person name="Wilkins M.J."/>
            <person name="Williams K.H."/>
            <person name="Banfield J.F."/>
        </authorList>
    </citation>
    <scope>NUCLEOTIDE SEQUENCE [LARGE SCALE GENOMIC DNA]</scope>
</reference>
<dbReference type="Proteomes" id="UP000033866">
    <property type="component" value="Unassembled WGS sequence"/>
</dbReference>